<dbReference type="EMBL" id="JAPDOD010000003">
    <property type="protein sequence ID" value="MDA0159828.1"/>
    <property type="molecule type" value="Genomic_DNA"/>
</dbReference>
<reference evidence="2" key="1">
    <citation type="submission" date="2022-10" db="EMBL/GenBank/DDBJ databases">
        <title>The WGS of Solirubrobacter ginsenosidimutans DSM 21036.</title>
        <authorList>
            <person name="Jiang Z."/>
        </authorList>
    </citation>
    <scope>NUCLEOTIDE SEQUENCE</scope>
    <source>
        <strain evidence="2">DSM 21036</strain>
    </source>
</reference>
<accession>A0A9X3MRD7</accession>
<dbReference type="RefSeq" id="WP_270038593.1">
    <property type="nucleotide sequence ID" value="NZ_JAPDOD010000003.1"/>
</dbReference>
<keyword evidence="3" id="KW-1185">Reference proteome</keyword>
<proteinExistence type="predicted"/>
<gene>
    <name evidence="2" type="ORF">OM076_06110</name>
</gene>
<organism evidence="2 3">
    <name type="scientific">Solirubrobacter ginsenosidimutans</name>
    <dbReference type="NCBI Taxonomy" id="490573"/>
    <lineage>
        <taxon>Bacteria</taxon>
        <taxon>Bacillati</taxon>
        <taxon>Actinomycetota</taxon>
        <taxon>Thermoleophilia</taxon>
        <taxon>Solirubrobacterales</taxon>
        <taxon>Solirubrobacteraceae</taxon>
        <taxon>Solirubrobacter</taxon>
    </lineage>
</organism>
<dbReference type="AlphaFoldDB" id="A0A9X3MRD7"/>
<evidence type="ECO:0000256" key="1">
    <source>
        <dbReference type="SAM" id="SignalP"/>
    </source>
</evidence>
<feature type="chain" id="PRO_5040929722" description="Peptidase C-terminal archaeal/bacterial domain-containing protein" evidence="1">
    <location>
        <begin position="22"/>
        <end position="649"/>
    </location>
</feature>
<feature type="signal peptide" evidence="1">
    <location>
        <begin position="1"/>
        <end position="21"/>
    </location>
</feature>
<evidence type="ECO:0008006" key="4">
    <source>
        <dbReference type="Google" id="ProtNLM"/>
    </source>
</evidence>
<comment type="caution">
    <text evidence="2">The sequence shown here is derived from an EMBL/GenBank/DDBJ whole genome shotgun (WGS) entry which is preliminary data.</text>
</comment>
<dbReference type="Proteomes" id="UP001149140">
    <property type="component" value="Unassembled WGS sequence"/>
</dbReference>
<sequence length="649" mass="66989">MKRILLVLPLVLLCWAPAAHAQQTLPGLCAIRGIAYGTTPATGSISVAGGQGCHRFTGAAGDIVRVRLIRTSGTLDPTVGIAPPGGGTGCTATTDDEFRCAIRIAGQYTMVVRDAAGTATGTYALSIQRLNDPVGCATLSYSTGSTAGALLAGEAGCWRFTGTRPDRVRIRVVARSSALAPQFVVEDQRGRGTCPPDAANPTCWLRRTGTHTIFVTDAAGSGAGDYALALQRLNDPVGCTTLAFGAAPSVGTVASDGETDCYRVAAAAGDRVHVRLESMSAGLSPAGEVLNPDGTRACPPTTADESSCLLSASGTYTILAGDAAGTNDGDYSIAVQRLNRPVGCTPLAFATLPTPAAIGAAREVDCFRFDGAAGDRVRVSAVTLAGDAAVAEVVGPDGATRCRTFGPRFTCALDRTGVHTLFVVSDSRVQTSTYSVLIQRLNDPVGCRSIAFGSPTIQTSVTWAGETDCYRLDGGAGAGAVARLVFTGSLRQHVVVMGPDGAQRCEARYPLPVLGFNCTFAGPHTILVEDDSGLLSGGYTIATQKANYCGRGDSLYPGDRAQRRSISTGDVDCWDFGGLDAGRRLEVRLTRRSGALDPVAELLRPDGTRLCGPTTADEFVCTTDTTGGNHLLVGGTAAGTSGTYEIEVS</sequence>
<name>A0A9X3MRD7_9ACTN</name>
<evidence type="ECO:0000313" key="2">
    <source>
        <dbReference type="EMBL" id="MDA0159828.1"/>
    </source>
</evidence>
<dbReference type="Gene3D" id="2.60.120.380">
    <property type="match status" value="2"/>
</dbReference>
<keyword evidence="1" id="KW-0732">Signal</keyword>
<protein>
    <recommendedName>
        <fullName evidence="4">Peptidase C-terminal archaeal/bacterial domain-containing protein</fullName>
    </recommendedName>
</protein>
<evidence type="ECO:0000313" key="3">
    <source>
        <dbReference type="Proteomes" id="UP001149140"/>
    </source>
</evidence>